<evidence type="ECO:0000259" key="9">
    <source>
        <dbReference type="PROSITE" id="PS50173"/>
    </source>
</evidence>
<dbReference type="GO" id="GO:0005634">
    <property type="term" value="C:nucleus"/>
    <property type="evidence" value="ECO:0007669"/>
    <property type="project" value="UniProtKB-SubCell"/>
</dbReference>
<dbReference type="InterPro" id="IPR001126">
    <property type="entry name" value="UmuC"/>
</dbReference>
<evidence type="ECO:0000256" key="5">
    <source>
        <dbReference type="ARBA" id="ARBA00022763"/>
    </source>
</evidence>
<dbReference type="Gene3D" id="3.30.70.270">
    <property type="match status" value="1"/>
</dbReference>
<dbReference type="GO" id="GO:0006281">
    <property type="term" value="P:DNA repair"/>
    <property type="evidence" value="ECO:0007669"/>
    <property type="project" value="UniProtKB-KW"/>
</dbReference>
<dbReference type="PANTHER" id="PTHR45873:SF1">
    <property type="entry name" value="DNA POLYMERASE ETA"/>
    <property type="match status" value="1"/>
</dbReference>
<evidence type="ECO:0000256" key="2">
    <source>
        <dbReference type="ARBA" id="ARBA00022679"/>
    </source>
</evidence>
<accession>A0ABC8TR36</accession>
<keyword evidence="2" id="KW-0808">Transferase</keyword>
<dbReference type="GO" id="GO:0046872">
    <property type="term" value="F:metal ion binding"/>
    <property type="evidence" value="ECO:0007669"/>
    <property type="project" value="UniProtKB-KW"/>
</dbReference>
<evidence type="ECO:0000256" key="8">
    <source>
        <dbReference type="ARBA" id="ARBA00023242"/>
    </source>
</evidence>
<dbReference type="InterPro" id="IPR052230">
    <property type="entry name" value="DNA_polymerase_eta"/>
</dbReference>
<dbReference type="AlphaFoldDB" id="A0ABC8TR36"/>
<organism evidence="10 11">
    <name type="scientific">Ilex paraguariensis</name>
    <name type="common">yerba mate</name>
    <dbReference type="NCBI Taxonomy" id="185542"/>
    <lineage>
        <taxon>Eukaryota</taxon>
        <taxon>Viridiplantae</taxon>
        <taxon>Streptophyta</taxon>
        <taxon>Embryophyta</taxon>
        <taxon>Tracheophyta</taxon>
        <taxon>Spermatophyta</taxon>
        <taxon>Magnoliopsida</taxon>
        <taxon>eudicotyledons</taxon>
        <taxon>Gunneridae</taxon>
        <taxon>Pentapetalae</taxon>
        <taxon>asterids</taxon>
        <taxon>campanulids</taxon>
        <taxon>Aquifoliales</taxon>
        <taxon>Aquifoliaceae</taxon>
        <taxon>Ilex</taxon>
    </lineage>
</organism>
<dbReference type="EMBL" id="CAUOFW020005391">
    <property type="protein sequence ID" value="CAK9169873.1"/>
    <property type="molecule type" value="Genomic_DNA"/>
</dbReference>
<keyword evidence="5" id="KW-0227">DNA damage</keyword>
<keyword evidence="11" id="KW-1185">Reference proteome</keyword>
<dbReference type="FunFam" id="3.40.1170.60:FF:000003">
    <property type="entry name" value="DNA polymerase eta"/>
    <property type="match status" value="1"/>
</dbReference>
<dbReference type="Gene3D" id="3.40.1170.60">
    <property type="match status" value="1"/>
</dbReference>
<dbReference type="PANTHER" id="PTHR45873">
    <property type="entry name" value="DNA POLYMERASE ETA"/>
    <property type="match status" value="1"/>
</dbReference>
<evidence type="ECO:0000256" key="1">
    <source>
        <dbReference type="ARBA" id="ARBA00004123"/>
    </source>
</evidence>
<keyword evidence="3" id="KW-0548">Nucleotidyltransferase</keyword>
<keyword evidence="6" id="KW-0460">Magnesium</keyword>
<dbReference type="SUPFAM" id="SSF56672">
    <property type="entry name" value="DNA/RNA polymerases"/>
    <property type="match status" value="1"/>
</dbReference>
<evidence type="ECO:0000256" key="3">
    <source>
        <dbReference type="ARBA" id="ARBA00022695"/>
    </source>
</evidence>
<dbReference type="GO" id="GO:0071897">
    <property type="term" value="P:DNA biosynthetic process"/>
    <property type="evidence" value="ECO:0007669"/>
    <property type="project" value="UniProtKB-ARBA"/>
</dbReference>
<reference evidence="10 11" key="1">
    <citation type="submission" date="2024-02" db="EMBL/GenBank/DDBJ databases">
        <authorList>
            <person name="Vignale AGUSTIN F."/>
            <person name="Sosa J E."/>
            <person name="Modenutti C."/>
        </authorList>
    </citation>
    <scope>NUCLEOTIDE SEQUENCE [LARGE SCALE GENOMIC DNA]</scope>
</reference>
<gene>
    <name evidence="10" type="ORF">ILEXP_LOCUS39362</name>
</gene>
<proteinExistence type="predicted"/>
<dbReference type="Proteomes" id="UP001642360">
    <property type="component" value="Unassembled WGS sequence"/>
</dbReference>
<comment type="caution">
    <text evidence="10">The sequence shown here is derived from an EMBL/GenBank/DDBJ whole genome shotgun (WGS) entry which is preliminary data.</text>
</comment>
<evidence type="ECO:0000256" key="6">
    <source>
        <dbReference type="ARBA" id="ARBA00022842"/>
    </source>
</evidence>
<protein>
    <recommendedName>
        <fullName evidence="9">UmuC domain-containing protein</fullName>
    </recommendedName>
</protein>
<keyword evidence="7" id="KW-0234">DNA repair</keyword>
<dbReference type="PROSITE" id="PS50173">
    <property type="entry name" value="UMUC"/>
    <property type="match status" value="1"/>
</dbReference>
<evidence type="ECO:0000313" key="10">
    <source>
        <dbReference type="EMBL" id="CAK9169873.1"/>
    </source>
</evidence>
<evidence type="ECO:0000256" key="7">
    <source>
        <dbReference type="ARBA" id="ARBA00023204"/>
    </source>
</evidence>
<dbReference type="InterPro" id="IPR043128">
    <property type="entry name" value="Rev_trsase/Diguanyl_cyclase"/>
</dbReference>
<dbReference type="Pfam" id="PF00817">
    <property type="entry name" value="IMS"/>
    <property type="match status" value="1"/>
</dbReference>
<sequence length="172" mass="19369">MSWRCNFHLSGICFVFIVEQRKQPNLKGQPTAVVQYNSWKGGGLIAVSYEARKYGVKRSMRGDEAKQVCPQIQLVQVPVARGKADLSIYRNAGSEVVSILARNCQCERASIDEVYLDLTETAKTMLAEAPPESWEAIDEEALKSHVLGLNVVESFTLHLWHFCFVVLLLLRN</sequence>
<keyword evidence="8" id="KW-0539">Nucleus</keyword>
<keyword evidence="4" id="KW-0479">Metal-binding</keyword>
<comment type="subcellular location">
    <subcellularLocation>
        <location evidence="1">Nucleus</location>
    </subcellularLocation>
</comment>
<feature type="domain" description="UmuC" evidence="9">
    <location>
        <begin position="6"/>
        <end position="157"/>
    </location>
</feature>
<dbReference type="InterPro" id="IPR043502">
    <property type="entry name" value="DNA/RNA_pol_sf"/>
</dbReference>
<evidence type="ECO:0000256" key="4">
    <source>
        <dbReference type="ARBA" id="ARBA00022723"/>
    </source>
</evidence>
<name>A0ABC8TR36_9AQUA</name>
<evidence type="ECO:0000313" key="11">
    <source>
        <dbReference type="Proteomes" id="UP001642360"/>
    </source>
</evidence>
<dbReference type="GO" id="GO:0016779">
    <property type="term" value="F:nucleotidyltransferase activity"/>
    <property type="evidence" value="ECO:0007669"/>
    <property type="project" value="UniProtKB-KW"/>
</dbReference>